<proteinExistence type="predicted"/>
<sequence>MAHKTLVNGTAYDITGGMTLVEGTSYSIKGGKTLIGGTEYDISFALPAGVLDLFGSSSSGSGINCITYADGYWVVGGRCYDGTNYYARIAYATSLDGTWTTRDLWSGTNSANTVNCIAYADGYWAVGGCRYYGNYLATVYYATSLDGTWEGRNLWSDTTYSQNSINCITCADGYWVVGGRHYDGRTGYARIAYGTSLGSWTTKNLWSSSGQNSINCITYANGYWVMGGMYYYSATYYARIGYAESLSGLFSLGNVWSGGEMYAKITCITYANGYWVVGGVRYSSAAYHARIAYATTLSGVWTTVDLWNGGGGSDTQCVNGIMYVNGYWVLGGSHASGSTYYARIAYATSLDGTWTIVDVWSGGSDYLYCITNANGYWVVGGRHYDGSTCYARLAYAGRPEDLGNTE</sequence>
<evidence type="ECO:0000313" key="1">
    <source>
        <dbReference type="EMBL" id="MBC5735074.1"/>
    </source>
</evidence>
<gene>
    <name evidence="1" type="ORF">H8S57_15260</name>
</gene>
<dbReference type="RefSeq" id="WP_186908865.1">
    <property type="nucleotide sequence ID" value="NZ_JACOPP010000035.1"/>
</dbReference>
<protein>
    <submittedName>
        <fullName evidence="1">Uncharacterized protein</fullName>
    </submittedName>
</protein>
<keyword evidence="2" id="KW-1185">Reference proteome</keyword>
<organism evidence="1 2">
    <name type="scientific">Lawsonibacter hominis</name>
    <dbReference type="NCBI Taxonomy" id="2763053"/>
    <lineage>
        <taxon>Bacteria</taxon>
        <taxon>Bacillati</taxon>
        <taxon>Bacillota</taxon>
        <taxon>Clostridia</taxon>
        <taxon>Eubacteriales</taxon>
        <taxon>Oscillospiraceae</taxon>
        <taxon>Lawsonibacter</taxon>
    </lineage>
</organism>
<name>A0A8J6JI36_9FIRM</name>
<reference evidence="1" key="1">
    <citation type="submission" date="2020-08" db="EMBL/GenBank/DDBJ databases">
        <title>Genome public.</title>
        <authorList>
            <person name="Liu C."/>
            <person name="Sun Q."/>
        </authorList>
    </citation>
    <scope>NUCLEOTIDE SEQUENCE</scope>
    <source>
        <strain evidence="1">NSJ-51</strain>
    </source>
</reference>
<dbReference type="AlphaFoldDB" id="A0A8J6JI36"/>
<accession>A0A8J6JI36</accession>
<evidence type="ECO:0000313" key="2">
    <source>
        <dbReference type="Proteomes" id="UP000661435"/>
    </source>
</evidence>
<dbReference type="EMBL" id="JACOPP010000035">
    <property type="protein sequence ID" value="MBC5735074.1"/>
    <property type="molecule type" value="Genomic_DNA"/>
</dbReference>
<dbReference type="Proteomes" id="UP000661435">
    <property type="component" value="Unassembled WGS sequence"/>
</dbReference>
<comment type="caution">
    <text evidence="1">The sequence shown here is derived from an EMBL/GenBank/DDBJ whole genome shotgun (WGS) entry which is preliminary data.</text>
</comment>